<feature type="region of interest" description="Disordered" evidence="1">
    <location>
        <begin position="171"/>
        <end position="244"/>
    </location>
</feature>
<dbReference type="EMBL" id="MU001711">
    <property type="protein sequence ID" value="KAF2452335.1"/>
    <property type="molecule type" value="Genomic_DNA"/>
</dbReference>
<keyword evidence="3" id="KW-1185">Reference proteome</keyword>
<proteinExistence type="predicted"/>
<dbReference type="AlphaFoldDB" id="A0A6A6NKW3"/>
<evidence type="ECO:0000313" key="3">
    <source>
        <dbReference type="Proteomes" id="UP000799766"/>
    </source>
</evidence>
<gene>
    <name evidence="2" type="ORF">BDY21DRAFT_174135</name>
</gene>
<accession>A0A6A6NKW3</accession>
<feature type="region of interest" description="Disordered" evidence="1">
    <location>
        <begin position="43"/>
        <end position="89"/>
    </location>
</feature>
<protein>
    <submittedName>
        <fullName evidence="2">Uncharacterized protein</fullName>
    </submittedName>
</protein>
<sequence length="244" mass="26737">MFNVSDRLNATLGSRDTIPTSTCCVLIDSVAPSRSGLGRSLVLGPLQASSPRGGRERGEGYRNHEHEPGVATSKKVRSQHGSDPGSPCLPTIIMTSSAYNSNARRAWRGGWRPLKRAMRTRAGAMASSTSPNLLLAVPRVEGRGEQCHVHDPKIVDFPLWTWFPTERTCWSRTAPQNNAPRRKSKDGNTRQSLSDRRRMSAPGRLGSKPIPSAMLRKGKRLGAAPARRTGRPSHFNLRSVALSR</sequence>
<evidence type="ECO:0000313" key="2">
    <source>
        <dbReference type="EMBL" id="KAF2452335.1"/>
    </source>
</evidence>
<feature type="compositionally biased region" description="Basic and acidic residues" evidence="1">
    <location>
        <begin position="53"/>
        <end position="68"/>
    </location>
</feature>
<organism evidence="2 3">
    <name type="scientific">Lineolata rhizophorae</name>
    <dbReference type="NCBI Taxonomy" id="578093"/>
    <lineage>
        <taxon>Eukaryota</taxon>
        <taxon>Fungi</taxon>
        <taxon>Dikarya</taxon>
        <taxon>Ascomycota</taxon>
        <taxon>Pezizomycotina</taxon>
        <taxon>Dothideomycetes</taxon>
        <taxon>Dothideomycetes incertae sedis</taxon>
        <taxon>Lineolatales</taxon>
        <taxon>Lineolataceae</taxon>
        <taxon>Lineolata</taxon>
    </lineage>
</organism>
<dbReference type="Proteomes" id="UP000799766">
    <property type="component" value="Unassembled WGS sequence"/>
</dbReference>
<feature type="compositionally biased region" description="Basic and acidic residues" evidence="1">
    <location>
        <begin position="185"/>
        <end position="198"/>
    </location>
</feature>
<evidence type="ECO:0000256" key="1">
    <source>
        <dbReference type="SAM" id="MobiDB-lite"/>
    </source>
</evidence>
<reference evidence="2" key="1">
    <citation type="journal article" date="2020" name="Stud. Mycol.">
        <title>101 Dothideomycetes genomes: a test case for predicting lifestyles and emergence of pathogens.</title>
        <authorList>
            <person name="Haridas S."/>
            <person name="Albert R."/>
            <person name="Binder M."/>
            <person name="Bloem J."/>
            <person name="Labutti K."/>
            <person name="Salamov A."/>
            <person name="Andreopoulos B."/>
            <person name="Baker S."/>
            <person name="Barry K."/>
            <person name="Bills G."/>
            <person name="Bluhm B."/>
            <person name="Cannon C."/>
            <person name="Castanera R."/>
            <person name="Culley D."/>
            <person name="Daum C."/>
            <person name="Ezra D."/>
            <person name="Gonzalez J."/>
            <person name="Henrissat B."/>
            <person name="Kuo A."/>
            <person name="Liang C."/>
            <person name="Lipzen A."/>
            <person name="Lutzoni F."/>
            <person name="Magnuson J."/>
            <person name="Mondo S."/>
            <person name="Nolan M."/>
            <person name="Ohm R."/>
            <person name="Pangilinan J."/>
            <person name="Park H.-J."/>
            <person name="Ramirez L."/>
            <person name="Alfaro M."/>
            <person name="Sun H."/>
            <person name="Tritt A."/>
            <person name="Yoshinaga Y."/>
            <person name="Zwiers L.-H."/>
            <person name="Turgeon B."/>
            <person name="Goodwin S."/>
            <person name="Spatafora J."/>
            <person name="Crous P."/>
            <person name="Grigoriev I."/>
        </authorList>
    </citation>
    <scope>NUCLEOTIDE SEQUENCE</scope>
    <source>
        <strain evidence="2">ATCC 16933</strain>
    </source>
</reference>
<name>A0A6A6NKW3_9PEZI</name>